<dbReference type="InterPro" id="IPR036361">
    <property type="entry name" value="SAP_dom_sf"/>
</dbReference>
<feature type="region of interest" description="Disordered" evidence="3">
    <location>
        <begin position="62"/>
        <end position="178"/>
    </location>
</feature>
<feature type="compositionally biased region" description="Low complexity" evidence="3">
    <location>
        <begin position="69"/>
        <end position="79"/>
    </location>
</feature>
<feature type="domain" description="SAP" evidence="4">
    <location>
        <begin position="5"/>
        <end position="39"/>
    </location>
</feature>
<name>A0A8H7SB93_9FUNG</name>
<feature type="compositionally biased region" description="Basic and acidic residues" evidence="3">
    <location>
        <begin position="230"/>
        <end position="250"/>
    </location>
</feature>
<dbReference type="InterPro" id="IPR003034">
    <property type="entry name" value="SAP_dom"/>
</dbReference>
<dbReference type="GO" id="GO:0016973">
    <property type="term" value="P:poly(A)+ mRNA export from nucleus"/>
    <property type="evidence" value="ECO:0007669"/>
    <property type="project" value="TreeGrafter"/>
</dbReference>
<dbReference type="PANTHER" id="PTHR46551:SF1">
    <property type="entry name" value="SAP DOMAIN-CONTAINING RIBONUCLEOPROTEIN"/>
    <property type="match status" value="1"/>
</dbReference>
<comment type="caution">
    <text evidence="5">The sequence shown here is derived from an EMBL/GenBank/DDBJ whole genome shotgun (WGS) entry which is preliminary data.</text>
</comment>
<evidence type="ECO:0000259" key="4">
    <source>
        <dbReference type="PROSITE" id="PS50800"/>
    </source>
</evidence>
<dbReference type="GO" id="GO:0005634">
    <property type="term" value="C:nucleus"/>
    <property type="evidence" value="ECO:0007669"/>
    <property type="project" value="TreeGrafter"/>
</dbReference>
<gene>
    <name evidence="5" type="ORF">INT45_003246</name>
</gene>
<dbReference type="OrthoDB" id="445357at2759"/>
<dbReference type="SUPFAM" id="SSF68906">
    <property type="entry name" value="SAP domain"/>
    <property type="match status" value="1"/>
</dbReference>
<feature type="region of interest" description="Disordered" evidence="3">
    <location>
        <begin position="198"/>
        <end position="273"/>
    </location>
</feature>
<evidence type="ECO:0000256" key="2">
    <source>
        <dbReference type="ARBA" id="ARBA00046328"/>
    </source>
</evidence>
<dbReference type="Proteomes" id="UP000646827">
    <property type="component" value="Unassembled WGS sequence"/>
</dbReference>
<comment type="similarity">
    <text evidence="2">Belongs to the SAP domain-containing ribonucleoprotein family.</text>
</comment>
<dbReference type="InterPro" id="IPR040746">
    <property type="entry name" value="THO1_MOS11_C"/>
</dbReference>
<dbReference type="PANTHER" id="PTHR46551">
    <property type="entry name" value="SAP DOMAIN-CONTAINING RIBONUCLEOPROTEIN"/>
    <property type="match status" value="1"/>
</dbReference>
<dbReference type="Gene3D" id="1.10.720.30">
    <property type="entry name" value="SAP domain"/>
    <property type="match status" value="1"/>
</dbReference>
<evidence type="ECO:0000313" key="6">
    <source>
        <dbReference type="Proteomes" id="UP000646827"/>
    </source>
</evidence>
<dbReference type="Pfam" id="PF02037">
    <property type="entry name" value="SAP"/>
    <property type="match status" value="1"/>
</dbReference>
<dbReference type="PROSITE" id="PS50800">
    <property type="entry name" value="SAP"/>
    <property type="match status" value="1"/>
</dbReference>
<evidence type="ECO:0000313" key="5">
    <source>
        <dbReference type="EMBL" id="KAG2225046.1"/>
    </source>
</evidence>
<organism evidence="5 6">
    <name type="scientific">Circinella minor</name>
    <dbReference type="NCBI Taxonomy" id="1195481"/>
    <lineage>
        <taxon>Eukaryota</taxon>
        <taxon>Fungi</taxon>
        <taxon>Fungi incertae sedis</taxon>
        <taxon>Mucoromycota</taxon>
        <taxon>Mucoromycotina</taxon>
        <taxon>Mucoromycetes</taxon>
        <taxon>Mucorales</taxon>
        <taxon>Lichtheimiaceae</taxon>
        <taxon>Circinella</taxon>
    </lineage>
</organism>
<protein>
    <recommendedName>
        <fullName evidence="4">SAP domain-containing protein</fullName>
    </recommendedName>
</protein>
<reference evidence="5 6" key="1">
    <citation type="submission" date="2020-12" db="EMBL/GenBank/DDBJ databases">
        <title>Metabolic potential, ecology and presence of endohyphal bacteria is reflected in genomic diversity of Mucoromycotina.</title>
        <authorList>
            <person name="Muszewska A."/>
            <person name="Okrasinska A."/>
            <person name="Steczkiewicz K."/>
            <person name="Drgas O."/>
            <person name="Orlowska M."/>
            <person name="Perlinska-Lenart U."/>
            <person name="Aleksandrzak-Piekarczyk T."/>
            <person name="Szatraj K."/>
            <person name="Zielenkiewicz U."/>
            <person name="Pilsyk S."/>
            <person name="Malc E."/>
            <person name="Mieczkowski P."/>
            <person name="Kruszewska J.S."/>
            <person name="Biernat P."/>
            <person name="Pawlowska J."/>
        </authorList>
    </citation>
    <scope>NUCLEOTIDE SEQUENCE [LARGE SCALE GENOMIC DNA]</scope>
    <source>
        <strain evidence="5 6">CBS 142.35</strain>
    </source>
</reference>
<evidence type="ECO:0000256" key="1">
    <source>
        <dbReference type="ARBA" id="ARBA00022553"/>
    </source>
</evidence>
<sequence length="294" mass="33372">MADKYKSLKVKELQEILQKNGLPHTGKKEDLIDRLVKNDEKKALELSSFDDLAGLEEFEESKLEDLDSLTDLKSTATTTTEKKQDDTLDNTTTEAIDKTTTSTEASSSEPTKDTTASTTITSIEEEEKKNEPPAEVTKPGSDFKYTPITFDSPKTTKATTSKPVELPSITKTSDSELERKIERAKRFNVDLDEKTKQQLRADRFGASAPKKIKNPAPVKQQQKQPAIDPEILKKRAERFGIPSKEVEEERKRKRAERFGIPTKEAEEEKKRRRAERFNTTHNYIINLLISNIQS</sequence>
<dbReference type="SMART" id="SM00513">
    <property type="entry name" value="SAP"/>
    <property type="match status" value="1"/>
</dbReference>
<feature type="compositionally biased region" description="Low complexity" evidence="3">
    <location>
        <begin position="99"/>
        <end position="122"/>
    </location>
</feature>
<keyword evidence="6" id="KW-1185">Reference proteome</keyword>
<keyword evidence="1" id="KW-0597">Phosphoprotein</keyword>
<proteinExistence type="inferred from homology"/>
<dbReference type="AlphaFoldDB" id="A0A8H7SB93"/>
<accession>A0A8H7SB93</accession>
<dbReference type="InterPro" id="IPR052240">
    <property type="entry name" value="SAP_domain_ribonucleoprotein"/>
</dbReference>
<feature type="compositionally biased region" description="Low complexity" evidence="3">
    <location>
        <begin position="152"/>
        <end position="163"/>
    </location>
</feature>
<evidence type="ECO:0000256" key="3">
    <source>
        <dbReference type="SAM" id="MobiDB-lite"/>
    </source>
</evidence>
<dbReference type="Pfam" id="PF18592">
    <property type="entry name" value="Tho1_MOS11_C"/>
    <property type="match status" value="1"/>
</dbReference>
<dbReference type="EMBL" id="JAEPRB010000033">
    <property type="protein sequence ID" value="KAG2225046.1"/>
    <property type="molecule type" value="Genomic_DNA"/>
</dbReference>